<dbReference type="InterPro" id="IPR033121">
    <property type="entry name" value="PEPTIDASE_A1"/>
</dbReference>
<gene>
    <name evidence="5" type="ORF">ElyMa_002508500</name>
</gene>
<evidence type="ECO:0000313" key="6">
    <source>
        <dbReference type="Proteomes" id="UP000762676"/>
    </source>
</evidence>
<dbReference type="GO" id="GO:0006508">
    <property type="term" value="P:proteolysis"/>
    <property type="evidence" value="ECO:0007669"/>
    <property type="project" value="InterPro"/>
</dbReference>
<protein>
    <submittedName>
        <fullName evidence="5">Cathepsin D</fullName>
    </submittedName>
</protein>
<reference evidence="5 6" key="1">
    <citation type="journal article" date="2021" name="Elife">
        <title>Chloroplast acquisition without the gene transfer in kleptoplastic sea slugs, Plakobranchus ocellatus.</title>
        <authorList>
            <person name="Maeda T."/>
            <person name="Takahashi S."/>
            <person name="Yoshida T."/>
            <person name="Shimamura S."/>
            <person name="Takaki Y."/>
            <person name="Nagai Y."/>
            <person name="Toyoda A."/>
            <person name="Suzuki Y."/>
            <person name="Arimoto A."/>
            <person name="Ishii H."/>
            <person name="Satoh N."/>
            <person name="Nishiyama T."/>
            <person name="Hasebe M."/>
            <person name="Maruyama T."/>
            <person name="Minagawa J."/>
            <person name="Obokata J."/>
            <person name="Shigenobu S."/>
        </authorList>
    </citation>
    <scope>NUCLEOTIDE SEQUENCE [LARGE SCALE GENOMIC DNA]</scope>
</reference>
<dbReference type="InterPro" id="IPR021109">
    <property type="entry name" value="Peptidase_aspartic_dom_sf"/>
</dbReference>
<dbReference type="GO" id="GO:0004190">
    <property type="term" value="F:aspartic-type endopeptidase activity"/>
    <property type="evidence" value="ECO:0007669"/>
    <property type="project" value="InterPro"/>
</dbReference>
<evidence type="ECO:0000256" key="3">
    <source>
        <dbReference type="SAM" id="MobiDB-lite"/>
    </source>
</evidence>
<dbReference type="Gene3D" id="2.40.70.10">
    <property type="entry name" value="Acid Proteases"/>
    <property type="match status" value="1"/>
</dbReference>
<feature type="domain" description="Peptidase A1" evidence="4">
    <location>
        <begin position="1"/>
        <end position="183"/>
    </location>
</feature>
<name>A0AAV4GT58_9GAST</name>
<dbReference type="InterPro" id="IPR001461">
    <property type="entry name" value="Aspartic_peptidase_A1"/>
</dbReference>
<keyword evidence="2" id="KW-1015">Disulfide bond</keyword>
<dbReference type="SUPFAM" id="SSF50630">
    <property type="entry name" value="Acid proteases"/>
    <property type="match status" value="1"/>
</dbReference>
<dbReference type="PANTHER" id="PTHR47966:SF51">
    <property type="entry name" value="BETA-SITE APP-CLEAVING ENZYME, ISOFORM A-RELATED"/>
    <property type="match status" value="1"/>
</dbReference>
<evidence type="ECO:0000313" key="5">
    <source>
        <dbReference type="EMBL" id="GFR88068.1"/>
    </source>
</evidence>
<comment type="caution">
    <text evidence="5">The sequence shown here is derived from an EMBL/GenBank/DDBJ whole genome shotgun (WGS) entry which is preliminary data.</text>
</comment>
<evidence type="ECO:0000259" key="4">
    <source>
        <dbReference type="PROSITE" id="PS51767"/>
    </source>
</evidence>
<dbReference type="PROSITE" id="PS51767">
    <property type="entry name" value="PEPTIDASE_A1"/>
    <property type="match status" value="1"/>
</dbReference>
<dbReference type="Pfam" id="PF00026">
    <property type="entry name" value="Asp"/>
    <property type="match status" value="1"/>
</dbReference>
<sequence length="186" mass="19309">MQNGLVSVSPDPTASSGGELTLGGNDPSHFTGNLTLLNVTTKGYWQFKMDGVAVSGSSGTYCSGGCNAIADTGTSLLGGPSSEIAQINKDIGATPAVGGEYLVVCSQIDKMPNVTFTLAGKAFVLTPNEYVLKVTQQGQTQCLSGFLGLDVPPPRGPLWILGDVFLGTYYTQFDMGNNQVGFAQAK</sequence>
<dbReference type="Proteomes" id="UP000762676">
    <property type="component" value="Unassembled WGS sequence"/>
</dbReference>
<feature type="disulfide bond" evidence="2">
    <location>
        <begin position="105"/>
        <end position="142"/>
    </location>
</feature>
<dbReference type="EMBL" id="BMAT01005133">
    <property type="protein sequence ID" value="GFR88068.1"/>
    <property type="molecule type" value="Genomic_DNA"/>
</dbReference>
<feature type="region of interest" description="Disordered" evidence="3">
    <location>
        <begin position="1"/>
        <end position="24"/>
    </location>
</feature>
<feature type="compositionally biased region" description="Polar residues" evidence="3">
    <location>
        <begin position="1"/>
        <end position="18"/>
    </location>
</feature>
<dbReference type="AlphaFoldDB" id="A0AAV4GT58"/>
<keyword evidence="6" id="KW-1185">Reference proteome</keyword>
<organism evidence="5 6">
    <name type="scientific">Elysia marginata</name>
    <dbReference type="NCBI Taxonomy" id="1093978"/>
    <lineage>
        <taxon>Eukaryota</taxon>
        <taxon>Metazoa</taxon>
        <taxon>Spiralia</taxon>
        <taxon>Lophotrochozoa</taxon>
        <taxon>Mollusca</taxon>
        <taxon>Gastropoda</taxon>
        <taxon>Heterobranchia</taxon>
        <taxon>Euthyneura</taxon>
        <taxon>Panpulmonata</taxon>
        <taxon>Sacoglossa</taxon>
        <taxon>Placobranchoidea</taxon>
        <taxon>Plakobranchidae</taxon>
        <taxon>Elysia</taxon>
    </lineage>
</organism>
<dbReference type="PRINTS" id="PR00792">
    <property type="entry name" value="PEPSIN"/>
</dbReference>
<evidence type="ECO:0000256" key="2">
    <source>
        <dbReference type="PIRSR" id="PIRSR601461-2"/>
    </source>
</evidence>
<proteinExistence type="inferred from homology"/>
<comment type="similarity">
    <text evidence="1">Belongs to the peptidase A1 family.</text>
</comment>
<dbReference type="FunFam" id="2.40.70.10:FF:000044">
    <property type="entry name" value="Lysosomal aspartic protease"/>
    <property type="match status" value="1"/>
</dbReference>
<accession>A0AAV4GT58</accession>
<evidence type="ECO:0000256" key="1">
    <source>
        <dbReference type="ARBA" id="ARBA00007447"/>
    </source>
</evidence>
<dbReference type="PANTHER" id="PTHR47966">
    <property type="entry name" value="BETA-SITE APP-CLEAVING ENZYME, ISOFORM A-RELATED"/>
    <property type="match status" value="1"/>
</dbReference>